<keyword evidence="1" id="KW-0732">Signal</keyword>
<accession>A0A1R1PJU5</accession>
<evidence type="ECO:0000313" key="3">
    <source>
        <dbReference type="Proteomes" id="UP000188320"/>
    </source>
</evidence>
<feature type="signal peptide" evidence="1">
    <location>
        <begin position="1"/>
        <end position="17"/>
    </location>
</feature>
<proteinExistence type="predicted"/>
<comment type="caution">
    <text evidence="2">The sequence shown here is derived from an EMBL/GenBank/DDBJ whole genome shotgun (WGS) entry which is preliminary data.</text>
</comment>
<keyword evidence="3" id="KW-1185">Reference proteome</keyword>
<protein>
    <recommendedName>
        <fullName evidence="4">Inhibitor I9 domain-containing protein</fullName>
    </recommendedName>
</protein>
<evidence type="ECO:0008006" key="4">
    <source>
        <dbReference type="Google" id="ProtNLM"/>
    </source>
</evidence>
<feature type="chain" id="PRO_5012661215" description="Inhibitor I9 domain-containing protein" evidence="1">
    <location>
        <begin position="18"/>
        <end position="163"/>
    </location>
</feature>
<dbReference type="OrthoDB" id="5556300at2759"/>
<evidence type="ECO:0000313" key="2">
    <source>
        <dbReference type="EMBL" id="OMH81193.1"/>
    </source>
</evidence>
<sequence>MKLSTVFLAFVATNVAAVDVCKSAISKCGNGSGGNEAVCLESVGKYIVVLDSEKNIPQLVKAKIARGKTYEQELYNYHMESLNSSVGAKNSNVIFNTIESGASSKKGASKDRIVYMDEVNNLSFGGYVAYSAALNLEMVSDICLRPEVKFVEADQIVTANKKN</sequence>
<evidence type="ECO:0000256" key="1">
    <source>
        <dbReference type="SAM" id="SignalP"/>
    </source>
</evidence>
<organism evidence="2 3">
    <name type="scientific">Zancudomyces culisetae</name>
    <name type="common">Gut fungus</name>
    <name type="synonym">Smittium culisetae</name>
    <dbReference type="NCBI Taxonomy" id="1213189"/>
    <lineage>
        <taxon>Eukaryota</taxon>
        <taxon>Fungi</taxon>
        <taxon>Fungi incertae sedis</taxon>
        <taxon>Zoopagomycota</taxon>
        <taxon>Kickxellomycotina</taxon>
        <taxon>Harpellomycetes</taxon>
        <taxon>Harpellales</taxon>
        <taxon>Legeriomycetaceae</taxon>
        <taxon>Zancudomyces</taxon>
    </lineage>
</organism>
<dbReference type="AlphaFoldDB" id="A0A1R1PJU5"/>
<reference evidence="3" key="1">
    <citation type="submission" date="2017-01" db="EMBL/GenBank/DDBJ databases">
        <authorList>
            <person name="Wang Y."/>
            <person name="White M."/>
            <person name="Kvist S."/>
            <person name="Moncalvo J.-M."/>
        </authorList>
    </citation>
    <scope>NUCLEOTIDE SEQUENCE [LARGE SCALE GENOMIC DNA]</scope>
    <source>
        <strain evidence="3">COL-18-3</strain>
    </source>
</reference>
<dbReference type="Proteomes" id="UP000188320">
    <property type="component" value="Unassembled WGS sequence"/>
</dbReference>
<name>A0A1R1PJU5_ZANCU</name>
<gene>
    <name evidence="2" type="ORF">AX774_g5348</name>
</gene>
<dbReference type="EMBL" id="LSSK01000953">
    <property type="protein sequence ID" value="OMH81193.1"/>
    <property type="molecule type" value="Genomic_DNA"/>
</dbReference>